<evidence type="ECO:0000256" key="7">
    <source>
        <dbReference type="ARBA" id="ARBA00022603"/>
    </source>
</evidence>
<evidence type="ECO:0000256" key="8">
    <source>
        <dbReference type="ARBA" id="ARBA00022679"/>
    </source>
</evidence>
<evidence type="ECO:0000256" key="3">
    <source>
        <dbReference type="ARBA" id="ARBA00007494"/>
    </source>
</evidence>
<reference evidence="16 17" key="1">
    <citation type="submission" date="2019-11" db="EMBL/GenBank/DDBJ databases">
        <title>P. haliotis isolates from Z. marina roots.</title>
        <authorList>
            <person name="Cohen M."/>
            <person name="Jospin G."/>
            <person name="Eisen J.A."/>
            <person name="Coil D.A."/>
        </authorList>
    </citation>
    <scope>NUCLEOTIDE SEQUENCE [LARGE SCALE GENOMIC DNA]</scope>
    <source>
        <strain evidence="16 17">UCD-MCMsp1aY</strain>
    </source>
</reference>
<feature type="binding site" evidence="14">
    <location>
        <position position="301"/>
    </location>
    <ligand>
        <name>S-adenosyl-L-methionine</name>
        <dbReference type="ChEBI" id="CHEBI:59789"/>
    </ligand>
</feature>
<dbReference type="PROSITE" id="PS01153">
    <property type="entry name" value="NOL1_NOP2_SUN"/>
    <property type="match status" value="1"/>
</dbReference>
<evidence type="ECO:0000256" key="5">
    <source>
        <dbReference type="ARBA" id="ARBA00022490"/>
    </source>
</evidence>
<dbReference type="AlphaFoldDB" id="A0A6N8FAT1"/>
<evidence type="ECO:0000256" key="13">
    <source>
        <dbReference type="ARBA" id="ARBA00047283"/>
    </source>
</evidence>
<dbReference type="RefSeq" id="WP_155696912.1">
    <property type="nucleotide sequence ID" value="NZ_WOCD01000005.1"/>
</dbReference>
<dbReference type="Gene3D" id="3.30.70.1170">
    <property type="entry name" value="Sun protein, domain 3"/>
    <property type="match status" value="1"/>
</dbReference>
<sequence>MKVTNVRAAAAETLLAVMDKGVSLSEALPKAQLKIPAKDHALLQEMCFGAIRFFPRFDAITNQLLSKKLKGKQRLFHHLIIIGIYQLEEMRIPQHAAVAETVQAAVSLKAQGLKGLINACLRNFMRNRDNLFSKINNPVTEYSHPSWFIKRVQDAYPDQWQSILTSNLERAPMWLRVHTNNVSTTEFCDALDDAKIEYSQPLADANAILLAAPKPVDKLPGFEQGWFTVQDGAAQHAAHLLSPEDGESVLDACAAPGGKTCHILDLAKCDVTAADIDQTRLDRVTENLERLGETATLIQGDLTIPATLPETQFDRILLDAPCSATGVIRRHPDIKWLRRSEDIDNLAGVQKGILNTLWAKLKPGGIMVYATCSILPSENKDLMKAFLASQADAKLIPINSPISGEESIENPGWQILPGEHNMDGFYYCRIQKQQ</sequence>
<feature type="domain" description="SAM-dependent MTase RsmB/NOP-type" evidence="15">
    <location>
        <begin position="163"/>
        <end position="433"/>
    </location>
</feature>
<dbReference type="InterPro" id="IPR029063">
    <property type="entry name" value="SAM-dependent_MTases_sf"/>
</dbReference>
<dbReference type="GO" id="GO:0003723">
    <property type="term" value="F:RNA binding"/>
    <property type="evidence" value="ECO:0007669"/>
    <property type="project" value="UniProtKB-UniRule"/>
</dbReference>
<dbReference type="SUPFAM" id="SSF48013">
    <property type="entry name" value="NusB-like"/>
    <property type="match status" value="1"/>
</dbReference>
<proteinExistence type="inferred from homology"/>
<protein>
    <recommendedName>
        <fullName evidence="4">16S rRNA (cytosine(967)-C(5))-methyltransferase</fullName>
        <ecNumber evidence="4">2.1.1.176</ecNumber>
    </recommendedName>
    <alternativeName>
        <fullName evidence="11">16S rRNA m5C967 methyltransferase</fullName>
    </alternativeName>
    <alternativeName>
        <fullName evidence="12">rRNA (cytosine-C(5)-)-methyltransferase RsmB</fullName>
    </alternativeName>
</protein>
<keyword evidence="17" id="KW-1185">Reference proteome</keyword>
<comment type="function">
    <text evidence="1">Specifically methylates the cytosine at position 967 (m5C967) of 16S rRNA.</text>
</comment>
<evidence type="ECO:0000256" key="11">
    <source>
        <dbReference type="ARBA" id="ARBA00030399"/>
    </source>
</evidence>
<evidence type="ECO:0000259" key="15">
    <source>
        <dbReference type="PROSITE" id="PS51686"/>
    </source>
</evidence>
<dbReference type="GO" id="GO:0070475">
    <property type="term" value="P:rRNA base methylation"/>
    <property type="evidence" value="ECO:0007669"/>
    <property type="project" value="TreeGrafter"/>
</dbReference>
<dbReference type="NCBIfam" id="NF008149">
    <property type="entry name" value="PRK10901.1"/>
    <property type="match status" value="1"/>
</dbReference>
<evidence type="ECO:0000256" key="1">
    <source>
        <dbReference type="ARBA" id="ARBA00002724"/>
    </source>
</evidence>
<dbReference type="Gene3D" id="1.10.940.10">
    <property type="entry name" value="NusB-like"/>
    <property type="match status" value="1"/>
</dbReference>
<dbReference type="Gene3D" id="1.10.287.730">
    <property type="entry name" value="Helix hairpin bin"/>
    <property type="match status" value="1"/>
</dbReference>
<evidence type="ECO:0000256" key="4">
    <source>
        <dbReference type="ARBA" id="ARBA00012140"/>
    </source>
</evidence>
<feature type="binding site" evidence="14">
    <location>
        <position position="275"/>
    </location>
    <ligand>
        <name>S-adenosyl-L-methionine</name>
        <dbReference type="ChEBI" id="CHEBI:59789"/>
    </ligand>
</feature>
<dbReference type="Pfam" id="PF01029">
    <property type="entry name" value="NusB"/>
    <property type="match status" value="1"/>
</dbReference>
<keyword evidence="7 14" id="KW-0489">Methyltransferase</keyword>
<dbReference type="FunFam" id="3.40.50.150:FF:000022">
    <property type="entry name" value="Ribosomal RNA small subunit methyltransferase B"/>
    <property type="match status" value="1"/>
</dbReference>
<dbReference type="InterPro" id="IPR049560">
    <property type="entry name" value="MeTrfase_RsmB-F_NOP2_cat"/>
</dbReference>
<keyword evidence="6" id="KW-0698">rRNA processing</keyword>
<dbReference type="EMBL" id="WOCD01000005">
    <property type="protein sequence ID" value="MUH73563.1"/>
    <property type="molecule type" value="Genomic_DNA"/>
</dbReference>
<dbReference type="Pfam" id="PF22458">
    <property type="entry name" value="RsmF-B_ferredox"/>
    <property type="match status" value="1"/>
</dbReference>
<comment type="catalytic activity">
    <reaction evidence="13">
        <text>cytidine(967) in 16S rRNA + S-adenosyl-L-methionine = 5-methylcytidine(967) in 16S rRNA + S-adenosyl-L-homocysteine + H(+)</text>
        <dbReference type="Rhea" id="RHEA:42748"/>
        <dbReference type="Rhea" id="RHEA-COMP:10219"/>
        <dbReference type="Rhea" id="RHEA-COMP:10220"/>
        <dbReference type="ChEBI" id="CHEBI:15378"/>
        <dbReference type="ChEBI" id="CHEBI:57856"/>
        <dbReference type="ChEBI" id="CHEBI:59789"/>
        <dbReference type="ChEBI" id="CHEBI:74483"/>
        <dbReference type="ChEBI" id="CHEBI:82748"/>
        <dbReference type="EC" id="2.1.1.176"/>
    </reaction>
</comment>
<organism evidence="16 17">
    <name type="scientific">Psychrosphaera haliotis</name>
    <dbReference type="NCBI Taxonomy" id="555083"/>
    <lineage>
        <taxon>Bacteria</taxon>
        <taxon>Pseudomonadati</taxon>
        <taxon>Pseudomonadota</taxon>
        <taxon>Gammaproteobacteria</taxon>
        <taxon>Alteromonadales</taxon>
        <taxon>Pseudoalteromonadaceae</taxon>
        <taxon>Psychrosphaera</taxon>
    </lineage>
</organism>
<dbReference type="InterPro" id="IPR054728">
    <property type="entry name" value="RsmB-like_ferredoxin"/>
</dbReference>
<dbReference type="InterPro" id="IPR004573">
    <property type="entry name" value="rRNA_ssu_MeTfrase_B"/>
</dbReference>
<comment type="caution">
    <text evidence="16">The sequence shown here is derived from an EMBL/GenBank/DDBJ whole genome shotgun (WGS) entry which is preliminary data.</text>
</comment>
<evidence type="ECO:0000256" key="10">
    <source>
        <dbReference type="ARBA" id="ARBA00022884"/>
    </source>
</evidence>
<name>A0A6N8FAT1_9GAMM</name>
<dbReference type="InterPro" id="IPR001678">
    <property type="entry name" value="MeTrfase_RsmB-F_NOP2_dom"/>
</dbReference>
<comment type="similarity">
    <text evidence="3 14">Belongs to the class I-like SAM-binding methyltransferase superfamily. RsmB/NOP family.</text>
</comment>
<dbReference type="CDD" id="cd02440">
    <property type="entry name" value="AdoMet_MTases"/>
    <property type="match status" value="1"/>
</dbReference>
<dbReference type="PRINTS" id="PR02008">
    <property type="entry name" value="RCMTFAMILY"/>
</dbReference>
<evidence type="ECO:0000256" key="12">
    <source>
        <dbReference type="ARBA" id="ARBA00031088"/>
    </source>
</evidence>
<dbReference type="InterPro" id="IPR018314">
    <property type="entry name" value="RsmB/NOL1/NOP2-like_CS"/>
</dbReference>
<dbReference type="OrthoDB" id="9810297at2"/>
<dbReference type="GO" id="GO:0009383">
    <property type="term" value="F:rRNA (cytosine-C5-)-methyltransferase activity"/>
    <property type="evidence" value="ECO:0007669"/>
    <property type="project" value="TreeGrafter"/>
</dbReference>
<feature type="binding site" evidence="14">
    <location>
        <position position="319"/>
    </location>
    <ligand>
        <name>S-adenosyl-L-methionine</name>
        <dbReference type="ChEBI" id="CHEBI:59789"/>
    </ligand>
</feature>
<dbReference type="Gene3D" id="3.40.50.150">
    <property type="entry name" value="Vaccinia Virus protein VP39"/>
    <property type="match status" value="1"/>
</dbReference>
<evidence type="ECO:0000256" key="6">
    <source>
        <dbReference type="ARBA" id="ARBA00022552"/>
    </source>
</evidence>
<keyword evidence="8 14" id="KW-0808">Transferase</keyword>
<evidence type="ECO:0000256" key="14">
    <source>
        <dbReference type="PROSITE-ProRule" id="PRU01023"/>
    </source>
</evidence>
<dbReference type="Proteomes" id="UP000439994">
    <property type="component" value="Unassembled WGS sequence"/>
</dbReference>
<keyword evidence="9 14" id="KW-0949">S-adenosyl-L-methionine</keyword>
<keyword evidence="10 14" id="KW-0694">RNA-binding</keyword>
<feature type="binding site" evidence="14">
    <location>
        <begin position="253"/>
        <end position="259"/>
    </location>
    <ligand>
        <name>S-adenosyl-L-methionine</name>
        <dbReference type="ChEBI" id="CHEBI:59789"/>
    </ligand>
</feature>
<evidence type="ECO:0000313" key="17">
    <source>
        <dbReference type="Proteomes" id="UP000439994"/>
    </source>
</evidence>
<evidence type="ECO:0000313" key="16">
    <source>
        <dbReference type="EMBL" id="MUH73563.1"/>
    </source>
</evidence>
<dbReference type="PANTHER" id="PTHR22807">
    <property type="entry name" value="NOP2 YEAST -RELATED NOL1/NOP2/FMU SUN DOMAIN-CONTAINING"/>
    <property type="match status" value="1"/>
</dbReference>
<gene>
    <name evidence="16" type="primary">rsmB</name>
    <name evidence="16" type="ORF">GNP35_14335</name>
</gene>
<dbReference type="Pfam" id="PF01189">
    <property type="entry name" value="Methyltr_RsmB-F"/>
    <property type="match status" value="1"/>
</dbReference>
<dbReference type="GO" id="GO:0005829">
    <property type="term" value="C:cytosol"/>
    <property type="evidence" value="ECO:0007669"/>
    <property type="project" value="TreeGrafter"/>
</dbReference>
<dbReference type="NCBIfam" id="TIGR00563">
    <property type="entry name" value="rsmB"/>
    <property type="match status" value="1"/>
</dbReference>
<dbReference type="InterPro" id="IPR006027">
    <property type="entry name" value="NusB_RsmB_TIM44"/>
</dbReference>
<evidence type="ECO:0000256" key="2">
    <source>
        <dbReference type="ARBA" id="ARBA00004496"/>
    </source>
</evidence>
<dbReference type="InterPro" id="IPR035926">
    <property type="entry name" value="NusB-like_sf"/>
</dbReference>
<comment type="subcellular location">
    <subcellularLocation>
        <location evidence="2">Cytoplasm</location>
    </subcellularLocation>
</comment>
<dbReference type="SUPFAM" id="SSF53335">
    <property type="entry name" value="S-adenosyl-L-methionine-dependent methyltransferases"/>
    <property type="match status" value="1"/>
</dbReference>
<dbReference type="PROSITE" id="PS51686">
    <property type="entry name" value="SAM_MT_RSMB_NOP"/>
    <property type="match status" value="1"/>
</dbReference>
<accession>A0A6N8FAT1</accession>
<evidence type="ECO:0000256" key="9">
    <source>
        <dbReference type="ARBA" id="ARBA00022691"/>
    </source>
</evidence>
<keyword evidence="5" id="KW-0963">Cytoplasm</keyword>
<dbReference type="GO" id="GO:0006355">
    <property type="term" value="P:regulation of DNA-templated transcription"/>
    <property type="evidence" value="ECO:0007669"/>
    <property type="project" value="InterPro"/>
</dbReference>
<dbReference type="NCBIfam" id="NF011494">
    <property type="entry name" value="PRK14902.1"/>
    <property type="match status" value="1"/>
</dbReference>
<feature type="active site" description="Nucleophile" evidence="14">
    <location>
        <position position="372"/>
    </location>
</feature>
<dbReference type="PANTHER" id="PTHR22807:SF61">
    <property type="entry name" value="NOL1_NOP2_SUN FAMILY PROTEIN _ ANTITERMINATION NUSB DOMAIN-CONTAINING PROTEIN"/>
    <property type="match status" value="1"/>
</dbReference>
<dbReference type="InterPro" id="IPR023267">
    <property type="entry name" value="RCMT"/>
</dbReference>
<dbReference type="EC" id="2.1.1.176" evidence="4"/>